<dbReference type="Gene3D" id="3.40.190.10">
    <property type="entry name" value="Periplasmic binding protein-like II"/>
    <property type="match status" value="1"/>
</dbReference>
<dbReference type="GO" id="GO:0030288">
    <property type="term" value="C:outer membrane-bounded periplasmic space"/>
    <property type="evidence" value="ECO:0007669"/>
    <property type="project" value="UniProtKB-ARBA"/>
</dbReference>
<dbReference type="EMBL" id="NGJX01000003">
    <property type="protein sequence ID" value="RSU03892.1"/>
    <property type="molecule type" value="Genomic_DNA"/>
</dbReference>
<feature type="chain" id="PRO_5038884003" evidence="6">
    <location>
        <begin position="20"/>
        <end position="548"/>
    </location>
</feature>
<keyword evidence="5" id="KW-0653">Protein transport</keyword>
<dbReference type="Pfam" id="PF00496">
    <property type="entry name" value="SBP_bac_5"/>
    <property type="match status" value="1"/>
</dbReference>
<dbReference type="GeneID" id="63145835"/>
<dbReference type="FunFam" id="3.10.105.10:FF:000001">
    <property type="entry name" value="Oligopeptide ABC transporter, oligopeptide-binding protein"/>
    <property type="match status" value="1"/>
</dbReference>
<dbReference type="GO" id="GO:0043190">
    <property type="term" value="C:ATP-binding cassette (ABC) transporter complex"/>
    <property type="evidence" value="ECO:0007669"/>
    <property type="project" value="InterPro"/>
</dbReference>
<dbReference type="InterPro" id="IPR030678">
    <property type="entry name" value="Peptide/Ni-bd"/>
</dbReference>
<evidence type="ECO:0000313" key="8">
    <source>
        <dbReference type="EMBL" id="RSU03892.1"/>
    </source>
</evidence>
<sequence length="548" mass="61062">MKMKRIVQGMMVASLTLLVACGNNNNSEKGKADAKKETKTEKKVLTVVESSELPTMDISKATDVVSFSAISQVMEGLYEFADDSTSQPALAKEVAVPTDDGKKYTIELKEDGKWSNGDPVTAHDFVYSWQRSADPKTASEYSHLFEGFKNYEEIKTGAKPATELGVKAVGDYTLEIELDYPIPYLDSLLAKPTFYPQHQKTVEEKGDSYATNSDNLVYNGAFKLADWDGTNISWKYEKNENFRDAKNVNIDEVKIEVVKENGTSLNMFQADEVDVIQVKGEFAQQQAGNEDLVIREYPSSYYMQYNFDNKLAANKSFREAITFAIDSKQIVDTILGDGSKEINGFVPTGIVNPKTGGDFAKDSGNLKITSAEKSKASWEKAKKELGSDKLEFTLLASDTDSAKKLAEYIQGTLEEALPGLKVNVSTVPFANRLDKMSKGDFDIVLAGWAATFADPYDFLQLANIGTVQNYGKWEDKEFSDLLQESSTTYANDSEKRWETLIAAHKRMMEELPYTPVYQSSESFLVKPKVKGLVYRSLGSPYYKNVSLD</sequence>
<keyword evidence="3" id="KW-0813">Transport</keyword>
<dbReference type="Gene3D" id="3.90.76.10">
    <property type="entry name" value="Dipeptide-binding Protein, Domain 1"/>
    <property type="match status" value="1"/>
</dbReference>
<dbReference type="InterPro" id="IPR000914">
    <property type="entry name" value="SBP_5_dom"/>
</dbReference>
<evidence type="ECO:0000256" key="5">
    <source>
        <dbReference type="ARBA" id="ARBA00022856"/>
    </source>
</evidence>
<dbReference type="FunFam" id="3.90.76.10:FF:000001">
    <property type="entry name" value="Oligopeptide ABC transporter substrate-binding protein"/>
    <property type="match status" value="1"/>
</dbReference>
<name>A0A369AZM3_9ENTE</name>
<evidence type="ECO:0000259" key="7">
    <source>
        <dbReference type="Pfam" id="PF00496"/>
    </source>
</evidence>
<dbReference type="GO" id="GO:0015833">
    <property type="term" value="P:peptide transport"/>
    <property type="evidence" value="ECO:0007669"/>
    <property type="project" value="UniProtKB-KW"/>
</dbReference>
<dbReference type="GO" id="GO:1904680">
    <property type="term" value="F:peptide transmembrane transporter activity"/>
    <property type="evidence" value="ECO:0007669"/>
    <property type="project" value="TreeGrafter"/>
</dbReference>
<feature type="domain" description="Solute-binding protein family 5" evidence="7">
    <location>
        <begin position="87"/>
        <end position="464"/>
    </location>
</feature>
<reference evidence="8 9" key="1">
    <citation type="submission" date="2017-05" db="EMBL/GenBank/DDBJ databases">
        <title>Vagococcus spp. assemblies.</title>
        <authorList>
            <person name="Gulvik C.A."/>
        </authorList>
    </citation>
    <scope>NUCLEOTIDE SEQUENCE [LARGE SCALE GENOMIC DNA]</scope>
    <source>
        <strain evidence="8 9">NCFB 2497</strain>
    </source>
</reference>
<evidence type="ECO:0000313" key="9">
    <source>
        <dbReference type="Proteomes" id="UP000288197"/>
    </source>
</evidence>
<comment type="similarity">
    <text evidence="2">Belongs to the bacterial solute-binding protein 5 family.</text>
</comment>
<dbReference type="CDD" id="cd08504">
    <property type="entry name" value="PBP2_OppA"/>
    <property type="match status" value="1"/>
</dbReference>
<evidence type="ECO:0000256" key="2">
    <source>
        <dbReference type="ARBA" id="ARBA00005695"/>
    </source>
</evidence>
<protein>
    <submittedName>
        <fullName evidence="8">Peptide ABC transporter substrate-binding protein</fullName>
    </submittedName>
</protein>
<dbReference type="InterPro" id="IPR039424">
    <property type="entry name" value="SBP_5"/>
</dbReference>
<dbReference type="PANTHER" id="PTHR30290:SF10">
    <property type="entry name" value="PERIPLASMIC OLIGOPEPTIDE-BINDING PROTEIN-RELATED"/>
    <property type="match status" value="1"/>
</dbReference>
<dbReference type="PROSITE" id="PS51257">
    <property type="entry name" value="PROKAR_LIPOPROTEIN"/>
    <property type="match status" value="1"/>
</dbReference>
<feature type="signal peptide" evidence="6">
    <location>
        <begin position="1"/>
        <end position="19"/>
    </location>
</feature>
<dbReference type="PANTHER" id="PTHR30290">
    <property type="entry name" value="PERIPLASMIC BINDING COMPONENT OF ABC TRANSPORTER"/>
    <property type="match status" value="1"/>
</dbReference>
<evidence type="ECO:0000256" key="3">
    <source>
        <dbReference type="ARBA" id="ARBA00022448"/>
    </source>
</evidence>
<comment type="subcellular location">
    <subcellularLocation>
        <location evidence="1">Cell envelope</location>
    </subcellularLocation>
</comment>
<organism evidence="8 9">
    <name type="scientific">Vagococcus fluvialis</name>
    <dbReference type="NCBI Taxonomy" id="2738"/>
    <lineage>
        <taxon>Bacteria</taxon>
        <taxon>Bacillati</taxon>
        <taxon>Bacillota</taxon>
        <taxon>Bacilli</taxon>
        <taxon>Lactobacillales</taxon>
        <taxon>Enterococcaceae</taxon>
        <taxon>Vagococcus</taxon>
    </lineage>
</organism>
<dbReference type="RefSeq" id="WP_227258997.1">
    <property type="nucleotide sequence ID" value="NZ_CP081459.1"/>
</dbReference>
<accession>A0A369AZM3</accession>
<comment type="caution">
    <text evidence="8">The sequence shown here is derived from an EMBL/GenBank/DDBJ whole genome shotgun (WGS) entry which is preliminary data.</text>
</comment>
<keyword evidence="5" id="KW-0571">Peptide transport</keyword>
<dbReference type="AlphaFoldDB" id="A0A369AZM3"/>
<keyword evidence="9" id="KW-1185">Reference proteome</keyword>
<gene>
    <name evidence="8" type="ORF">CBF32_04265</name>
</gene>
<evidence type="ECO:0000256" key="1">
    <source>
        <dbReference type="ARBA" id="ARBA00004196"/>
    </source>
</evidence>
<dbReference type="PIRSF" id="PIRSF002741">
    <property type="entry name" value="MppA"/>
    <property type="match status" value="1"/>
</dbReference>
<evidence type="ECO:0000256" key="4">
    <source>
        <dbReference type="ARBA" id="ARBA00022729"/>
    </source>
</evidence>
<keyword evidence="4 6" id="KW-0732">Signal</keyword>
<dbReference type="Gene3D" id="3.10.105.10">
    <property type="entry name" value="Dipeptide-binding Protein, Domain 3"/>
    <property type="match status" value="1"/>
</dbReference>
<evidence type="ECO:0000256" key="6">
    <source>
        <dbReference type="SAM" id="SignalP"/>
    </source>
</evidence>
<proteinExistence type="inferred from homology"/>
<dbReference type="SUPFAM" id="SSF53850">
    <property type="entry name" value="Periplasmic binding protein-like II"/>
    <property type="match status" value="1"/>
</dbReference>
<dbReference type="Proteomes" id="UP000288197">
    <property type="component" value="Unassembled WGS sequence"/>
</dbReference>